<protein>
    <submittedName>
        <fullName evidence="2">Homeodomain-like domain</fullName>
    </submittedName>
</protein>
<reference evidence="2" key="1">
    <citation type="journal article" date="2021" name="Proc. Natl. Acad. Sci. U.S.A.">
        <title>A Catalog of Tens of Thousands of Viruses from Human Metagenomes Reveals Hidden Associations with Chronic Diseases.</title>
        <authorList>
            <person name="Tisza M.J."/>
            <person name="Buck C.B."/>
        </authorList>
    </citation>
    <scope>NUCLEOTIDE SEQUENCE</scope>
    <source>
        <strain evidence="2">Ctpji4</strain>
    </source>
</reference>
<dbReference type="GO" id="GO:0000150">
    <property type="term" value="F:DNA strand exchange activity"/>
    <property type="evidence" value="ECO:0007669"/>
    <property type="project" value="InterPro"/>
</dbReference>
<dbReference type="EMBL" id="BK015375">
    <property type="protein sequence ID" value="DAE03828.1"/>
    <property type="molecule type" value="Genomic_DNA"/>
</dbReference>
<dbReference type="Gene3D" id="1.10.10.60">
    <property type="entry name" value="Homeodomain-like"/>
    <property type="match status" value="2"/>
</dbReference>
<evidence type="ECO:0000259" key="1">
    <source>
        <dbReference type="Pfam" id="PF02796"/>
    </source>
</evidence>
<feature type="domain" description="Resolvase HTH" evidence="1">
    <location>
        <begin position="52"/>
        <end position="85"/>
    </location>
</feature>
<sequence>MKRNNTLTPTETILSVYNSGVYSIKGIAQCTGYSFSKVAKTLSDNGIILTENQAIILKLFDEGKNIDEIAKYTGLSRKTVYKYLPRVQPPYMENRSKNALRIEKCRKSPGENNKEIAIADEKILNAYNSGADTIYAIRKITGYSAIRIAKTLSTNGIIINDIQKTILEMYQNGLTIEEIMEETQKGKSTVLSYLPRFKKK</sequence>
<dbReference type="InterPro" id="IPR006120">
    <property type="entry name" value="Resolvase_HTH_dom"/>
</dbReference>
<accession>A0A8S5PC79</accession>
<keyword evidence="2" id="KW-0371">Homeobox</keyword>
<dbReference type="Pfam" id="PF02796">
    <property type="entry name" value="HTH_7"/>
    <property type="match status" value="1"/>
</dbReference>
<dbReference type="GO" id="GO:0003677">
    <property type="term" value="F:DNA binding"/>
    <property type="evidence" value="ECO:0007669"/>
    <property type="project" value="UniProtKB-KW"/>
</dbReference>
<evidence type="ECO:0000313" key="2">
    <source>
        <dbReference type="EMBL" id="DAE03828.1"/>
    </source>
</evidence>
<proteinExistence type="predicted"/>
<name>A0A8S5PC79_9CAUD</name>
<organism evidence="2">
    <name type="scientific">Siphoviridae sp. ctpji4</name>
    <dbReference type="NCBI Taxonomy" id="2825676"/>
    <lineage>
        <taxon>Viruses</taxon>
        <taxon>Duplodnaviria</taxon>
        <taxon>Heunggongvirae</taxon>
        <taxon>Uroviricota</taxon>
        <taxon>Caudoviricetes</taxon>
    </lineage>
</organism>
<keyword evidence="2" id="KW-0238">DNA-binding</keyword>